<feature type="region of interest" description="Disordered" evidence="1">
    <location>
        <begin position="22"/>
        <end position="75"/>
    </location>
</feature>
<dbReference type="AlphaFoldDB" id="A0A1B6FM69"/>
<proteinExistence type="predicted"/>
<sequence length="314" mass="35863">MWTKVHEKQKTKKWAYLNRGCSEQPIQATEPERLPRRSPGSPDSVKVATSEEDTILEGDHQREHGTLASECPKPLGGAARKRFVWFRKQGYSYNEARELAVNPIPKEQNPWLKKKYEPKQKRPHSDGSTPETHLRKRTRKEEGQERKLKEQPAPPQKLSYKQATEGIRVGILHSDFPEALLTSDQMELIQNSVLEIIVEEAEGPNSPRFFGINRRQGVLIFTCENQETADWLKAKEDTLKPWEGARLRIVPEGEIPRTRIATAFFPNSSNDPTEKIIKFVKAQNKGLMVGEWNVLRRSDEGKSALLTLAIDHAS</sequence>
<accession>A0A1B6FM69</accession>
<evidence type="ECO:0000259" key="2">
    <source>
        <dbReference type="Pfam" id="PF16012"/>
    </source>
</evidence>
<dbReference type="Pfam" id="PF16012">
    <property type="entry name" value="DUF4780"/>
    <property type="match status" value="1"/>
</dbReference>
<feature type="non-terminal residue" evidence="3">
    <location>
        <position position="314"/>
    </location>
</feature>
<gene>
    <name evidence="3" type="ORF">g.21012</name>
</gene>
<feature type="region of interest" description="Disordered" evidence="1">
    <location>
        <begin position="110"/>
        <end position="161"/>
    </location>
</feature>
<protein>
    <recommendedName>
        <fullName evidence="2">DUF4780 domain-containing protein</fullName>
    </recommendedName>
</protein>
<evidence type="ECO:0000256" key="1">
    <source>
        <dbReference type="SAM" id="MobiDB-lite"/>
    </source>
</evidence>
<dbReference type="InterPro" id="IPR031961">
    <property type="entry name" value="DUF4780"/>
</dbReference>
<feature type="compositionally biased region" description="Basic and acidic residues" evidence="1">
    <location>
        <begin position="139"/>
        <end position="150"/>
    </location>
</feature>
<name>A0A1B6FM69_9HEMI</name>
<feature type="compositionally biased region" description="Basic and acidic residues" evidence="1">
    <location>
        <begin position="114"/>
        <end position="125"/>
    </location>
</feature>
<organism evidence="3">
    <name type="scientific">Cuerna arida</name>
    <dbReference type="NCBI Taxonomy" id="1464854"/>
    <lineage>
        <taxon>Eukaryota</taxon>
        <taxon>Metazoa</taxon>
        <taxon>Ecdysozoa</taxon>
        <taxon>Arthropoda</taxon>
        <taxon>Hexapoda</taxon>
        <taxon>Insecta</taxon>
        <taxon>Pterygota</taxon>
        <taxon>Neoptera</taxon>
        <taxon>Paraneoptera</taxon>
        <taxon>Hemiptera</taxon>
        <taxon>Auchenorrhyncha</taxon>
        <taxon>Membracoidea</taxon>
        <taxon>Cicadellidae</taxon>
        <taxon>Cicadellinae</taxon>
        <taxon>Proconiini</taxon>
        <taxon>Cuerna</taxon>
    </lineage>
</organism>
<dbReference type="EMBL" id="GECZ01018471">
    <property type="protein sequence ID" value="JAS51298.1"/>
    <property type="molecule type" value="Transcribed_RNA"/>
</dbReference>
<reference evidence="3" key="1">
    <citation type="submission" date="2015-11" db="EMBL/GenBank/DDBJ databases">
        <title>De novo transcriptome assembly of four potential Pierce s Disease insect vectors from Arizona vineyards.</title>
        <authorList>
            <person name="Tassone E.E."/>
        </authorList>
    </citation>
    <scope>NUCLEOTIDE SEQUENCE</scope>
</reference>
<evidence type="ECO:0000313" key="3">
    <source>
        <dbReference type="EMBL" id="JAS51298.1"/>
    </source>
</evidence>
<feature type="domain" description="DUF4780" evidence="2">
    <location>
        <begin position="162"/>
        <end position="314"/>
    </location>
</feature>